<evidence type="ECO:0000256" key="2">
    <source>
        <dbReference type="SAM" id="Phobius"/>
    </source>
</evidence>
<gene>
    <name evidence="3" type="ORF">IEN85_16335</name>
</gene>
<reference evidence="3" key="1">
    <citation type="submission" date="2020-09" db="EMBL/GenBank/DDBJ databases">
        <title>Pelagicoccus enzymogenes sp. nov. with an EPS production, isolated from marine sediment.</title>
        <authorList>
            <person name="Feng X."/>
        </authorList>
    </citation>
    <scope>NUCLEOTIDE SEQUENCE</scope>
    <source>
        <strain evidence="3">NFK12</strain>
    </source>
</reference>
<dbReference type="InterPro" id="IPR027417">
    <property type="entry name" value="P-loop_NTPase"/>
</dbReference>
<dbReference type="InterPro" id="IPR050445">
    <property type="entry name" value="Bact_polysacc_biosynth/exp"/>
</dbReference>
<dbReference type="GO" id="GO:0004713">
    <property type="term" value="F:protein tyrosine kinase activity"/>
    <property type="evidence" value="ECO:0007669"/>
    <property type="project" value="TreeGrafter"/>
</dbReference>
<organism evidence="3 4">
    <name type="scientific">Pelagicoccus enzymogenes</name>
    <dbReference type="NCBI Taxonomy" id="2773457"/>
    <lineage>
        <taxon>Bacteria</taxon>
        <taxon>Pseudomonadati</taxon>
        <taxon>Verrucomicrobiota</taxon>
        <taxon>Opitutia</taxon>
        <taxon>Puniceicoccales</taxon>
        <taxon>Pelagicoccaceae</taxon>
        <taxon>Pelagicoccus</taxon>
    </lineage>
</organism>
<dbReference type="Gene3D" id="3.40.50.300">
    <property type="entry name" value="P-loop containing nucleotide triphosphate hydrolases"/>
    <property type="match status" value="1"/>
</dbReference>
<feature type="transmembrane region" description="Helical" evidence="2">
    <location>
        <begin position="29"/>
        <end position="47"/>
    </location>
</feature>
<dbReference type="SUPFAM" id="SSF52540">
    <property type="entry name" value="P-loop containing nucleoside triphosphate hydrolases"/>
    <property type="match status" value="1"/>
</dbReference>
<sequence length="788" mass="86915">MSTPQQQSSGLSITPGDIIYTLFRHLKKIIFFAVLGVIAGAAVFKLMPLPYVSNAKLLVRYVTESQDFVSLDNSNTVSPGGRGDRVMNAELEILRSSDIALTVAEKIGPQTILEDKGQGTPNDLKVAAANSIAKNMSIGVMGRDSSVIQLSYSHNDQEVARKVLQTTIDDYLDKHVETHRSSEAFNTFLLQQTDQLKTRLAQTEAELQRARQKAGVINVTDAKITLSQEIARIRQAVFETDAELAEYQSALESFQQLQAPIAAAKKEAASEEETQQSDAEIAVLAKAIEDFENLRSSMDIMRSREQALLLQFTPENTRVKAIQAKITDAQKKMDDLVAEHPGIRATAITADTKSKTGLNPELEARAQSIRIRALTSRSNTLKSQLAELREEAKRIDAVEAEINELERRRELEETNYKNLVVSLESTRLEEDLRASKTNNISIIQAPSVGQVENKKKLQLTAGVAGGIGIIGLAWALLVDLLLDRSIKRPTEIQRNLGIPLFMSLPDLEDKRFRKTTAKANRLALQQAGKVKQLASGKSKDKYQPKSPTLKAAALARPEEYGDGDKSASREIAPWDDRHALNGHFDALRDKVITYFESKNLTHKPKLIAMTGLGQESGVTTIASGLAGSLSKIGEGNVLLVDMTLGHETAQQFYNGKNILNLDQVLDQATENDAKMENNLYVVAEGTNGTKLPRIMPQRFNKIMPKLRASDFDYIIFDMPPVTPISSTPRLASFMDVVLMVMESEETNRDVANQALELLADSKAHLGGILNKTKSHVPRKLEQDLLSQA</sequence>
<dbReference type="EMBL" id="JACYFG010000039">
    <property type="protein sequence ID" value="MBD5781069.1"/>
    <property type="molecule type" value="Genomic_DNA"/>
</dbReference>
<evidence type="ECO:0000313" key="3">
    <source>
        <dbReference type="EMBL" id="MBD5781069.1"/>
    </source>
</evidence>
<comment type="caution">
    <text evidence="3">The sequence shown here is derived from an EMBL/GenBank/DDBJ whole genome shotgun (WGS) entry which is preliminary data.</text>
</comment>
<dbReference type="RefSeq" id="WP_191618176.1">
    <property type="nucleotide sequence ID" value="NZ_JACYFG010000039.1"/>
</dbReference>
<dbReference type="GO" id="GO:0005886">
    <property type="term" value="C:plasma membrane"/>
    <property type="evidence" value="ECO:0007669"/>
    <property type="project" value="TreeGrafter"/>
</dbReference>
<dbReference type="AlphaFoldDB" id="A0A927FAX9"/>
<keyword evidence="2" id="KW-0472">Membrane</keyword>
<keyword evidence="2" id="KW-1133">Transmembrane helix</keyword>
<evidence type="ECO:0000313" key="4">
    <source>
        <dbReference type="Proteomes" id="UP000622317"/>
    </source>
</evidence>
<name>A0A927FAX9_9BACT</name>
<feature type="coiled-coil region" evidence="1">
    <location>
        <begin position="186"/>
        <end position="213"/>
    </location>
</feature>
<dbReference type="PANTHER" id="PTHR32309">
    <property type="entry name" value="TYROSINE-PROTEIN KINASE"/>
    <property type="match status" value="1"/>
</dbReference>
<dbReference type="Proteomes" id="UP000622317">
    <property type="component" value="Unassembled WGS sequence"/>
</dbReference>
<keyword evidence="4" id="KW-1185">Reference proteome</keyword>
<evidence type="ECO:0000256" key="1">
    <source>
        <dbReference type="SAM" id="Coils"/>
    </source>
</evidence>
<evidence type="ECO:0008006" key="5">
    <source>
        <dbReference type="Google" id="ProtNLM"/>
    </source>
</evidence>
<accession>A0A927FAX9</accession>
<feature type="coiled-coil region" evidence="1">
    <location>
        <begin position="371"/>
        <end position="422"/>
    </location>
</feature>
<protein>
    <recommendedName>
        <fullName evidence="5">Polysaccharide chain length determinant N-terminal domain-containing protein</fullName>
    </recommendedName>
</protein>
<proteinExistence type="predicted"/>
<dbReference type="PANTHER" id="PTHR32309:SF13">
    <property type="entry name" value="FERRIC ENTEROBACTIN TRANSPORT PROTEIN FEPE"/>
    <property type="match status" value="1"/>
</dbReference>
<keyword evidence="2" id="KW-0812">Transmembrane</keyword>
<keyword evidence="1" id="KW-0175">Coiled coil</keyword>